<organism evidence="1 2">
    <name type="scientific">Ascaris lumbricoides</name>
    <name type="common">Giant roundworm</name>
    <dbReference type="NCBI Taxonomy" id="6252"/>
    <lineage>
        <taxon>Eukaryota</taxon>
        <taxon>Metazoa</taxon>
        <taxon>Ecdysozoa</taxon>
        <taxon>Nematoda</taxon>
        <taxon>Chromadorea</taxon>
        <taxon>Rhabditida</taxon>
        <taxon>Spirurina</taxon>
        <taxon>Ascaridomorpha</taxon>
        <taxon>Ascaridoidea</taxon>
        <taxon>Ascarididae</taxon>
        <taxon>Ascaris</taxon>
    </lineage>
</organism>
<protein>
    <submittedName>
        <fullName evidence="2">DOMON domain-containing protein</fullName>
    </submittedName>
</protein>
<keyword evidence="1" id="KW-1185">Reference proteome</keyword>
<dbReference type="AlphaFoldDB" id="A0A0M3IGT1"/>
<evidence type="ECO:0000313" key="2">
    <source>
        <dbReference type="WBParaSite" id="ALUE_0001754801-mRNA-1"/>
    </source>
</evidence>
<name>A0A0M3IGT1_ASCLU</name>
<reference evidence="2" key="1">
    <citation type="submission" date="2017-02" db="UniProtKB">
        <authorList>
            <consortium name="WormBaseParasite"/>
        </authorList>
    </citation>
    <scope>IDENTIFICATION</scope>
</reference>
<dbReference type="Proteomes" id="UP000036681">
    <property type="component" value="Unplaced"/>
</dbReference>
<sequence length="68" mass="7621">MDASLNDVMQTNMGAYVALGFSDDQRMGDDTVIECVYNGKEEVRPFVSYNDGLHNAQLHAVYQLCVIF</sequence>
<accession>A0A0M3IGT1</accession>
<evidence type="ECO:0000313" key="1">
    <source>
        <dbReference type="Proteomes" id="UP000036681"/>
    </source>
</evidence>
<proteinExistence type="predicted"/>
<dbReference type="WBParaSite" id="ALUE_0001754801-mRNA-1">
    <property type="protein sequence ID" value="ALUE_0001754801-mRNA-1"/>
    <property type="gene ID" value="ALUE_0001754801"/>
</dbReference>